<dbReference type="Proteomes" id="UP000004080">
    <property type="component" value="Unassembled WGS sequence"/>
</dbReference>
<reference evidence="4 5" key="1">
    <citation type="journal article" date="2012" name="J. Bacteriol.">
        <title>Genome of Bacillus macauensis ZFHKF-1, a Long-Chain-Forming Bacterium.</title>
        <authorList>
            <person name="Cai L."/>
            <person name="Zhang T."/>
        </authorList>
    </citation>
    <scope>NUCLEOTIDE SEQUENCE [LARGE SCALE GENOMIC DNA]</scope>
    <source>
        <strain evidence="4 5">ZFHKF-1</strain>
    </source>
</reference>
<dbReference type="GO" id="GO:0016747">
    <property type="term" value="F:acyltransferase activity, transferring groups other than amino-acyl groups"/>
    <property type="evidence" value="ECO:0007669"/>
    <property type="project" value="InterPro"/>
</dbReference>
<evidence type="ECO:0000313" key="4">
    <source>
        <dbReference type="EMBL" id="EIT86185.1"/>
    </source>
</evidence>
<dbReference type="PROSITE" id="PS51186">
    <property type="entry name" value="GNAT"/>
    <property type="match status" value="1"/>
</dbReference>
<dbReference type="PANTHER" id="PTHR43072">
    <property type="entry name" value="N-ACETYLTRANSFERASE"/>
    <property type="match status" value="1"/>
</dbReference>
<dbReference type="RefSeq" id="WP_007201354.1">
    <property type="nucleotide sequence ID" value="NZ_AKKV01000022.1"/>
</dbReference>
<keyword evidence="5" id="KW-1185">Reference proteome</keyword>
<dbReference type="STRING" id="1196324.A374_06286"/>
<dbReference type="CDD" id="cd04301">
    <property type="entry name" value="NAT_SF"/>
    <property type="match status" value="1"/>
</dbReference>
<name>I8UH07_9BACL</name>
<dbReference type="PANTHER" id="PTHR43072:SF23">
    <property type="entry name" value="UPF0039 PROTEIN C11D3.02C"/>
    <property type="match status" value="1"/>
</dbReference>
<gene>
    <name evidence="4" type="ORF">A374_06286</name>
</gene>
<evidence type="ECO:0000256" key="2">
    <source>
        <dbReference type="ARBA" id="ARBA00023315"/>
    </source>
</evidence>
<comment type="caution">
    <text evidence="4">The sequence shown here is derived from an EMBL/GenBank/DDBJ whole genome shotgun (WGS) entry which is preliminary data.</text>
</comment>
<feature type="domain" description="N-acetyltransferase" evidence="3">
    <location>
        <begin position="1"/>
        <end position="123"/>
    </location>
</feature>
<dbReference type="AlphaFoldDB" id="I8UH07"/>
<dbReference type="Gene3D" id="3.40.630.30">
    <property type="match status" value="1"/>
</dbReference>
<sequence>MQRILANDLETILVAQDGERVIGWIVFQSSSRQRLRHTGSFGMMLRKEARNKGIGTLLLQALLEWAEHHPVIEKVCLGVLATNTAAIALYTKLGFQEEGRKINEVKMRSGDYVDDVLMYRFVKNL</sequence>
<accession>I8UH07</accession>
<dbReference type="SUPFAM" id="SSF55729">
    <property type="entry name" value="Acyl-CoA N-acyltransferases (Nat)"/>
    <property type="match status" value="1"/>
</dbReference>
<dbReference type="InterPro" id="IPR016181">
    <property type="entry name" value="Acyl_CoA_acyltransferase"/>
</dbReference>
<dbReference type="PATRIC" id="fig|1196324.3.peg.1284"/>
<organism evidence="4 5">
    <name type="scientific">Fictibacillus macauensis ZFHKF-1</name>
    <dbReference type="NCBI Taxonomy" id="1196324"/>
    <lineage>
        <taxon>Bacteria</taxon>
        <taxon>Bacillati</taxon>
        <taxon>Bacillota</taxon>
        <taxon>Bacilli</taxon>
        <taxon>Bacillales</taxon>
        <taxon>Fictibacillaceae</taxon>
        <taxon>Fictibacillus</taxon>
    </lineage>
</organism>
<dbReference type="EMBL" id="AKKV01000022">
    <property type="protein sequence ID" value="EIT86185.1"/>
    <property type="molecule type" value="Genomic_DNA"/>
</dbReference>
<evidence type="ECO:0000259" key="3">
    <source>
        <dbReference type="PROSITE" id="PS51186"/>
    </source>
</evidence>
<keyword evidence="1" id="KW-0808">Transferase</keyword>
<keyword evidence="2" id="KW-0012">Acyltransferase</keyword>
<proteinExistence type="predicted"/>
<evidence type="ECO:0000256" key="1">
    <source>
        <dbReference type="ARBA" id="ARBA00022679"/>
    </source>
</evidence>
<dbReference type="Pfam" id="PF00583">
    <property type="entry name" value="Acetyltransf_1"/>
    <property type="match status" value="1"/>
</dbReference>
<dbReference type="eggNOG" id="COG0456">
    <property type="taxonomic scope" value="Bacteria"/>
</dbReference>
<dbReference type="InterPro" id="IPR000182">
    <property type="entry name" value="GNAT_dom"/>
</dbReference>
<protein>
    <recommendedName>
        <fullName evidence="3">N-acetyltransferase domain-containing protein</fullName>
    </recommendedName>
</protein>
<evidence type="ECO:0000313" key="5">
    <source>
        <dbReference type="Proteomes" id="UP000004080"/>
    </source>
</evidence>